<sequence length="174" mass="20072">MKKILSLLGTITLIGTNTTSLVSCNTPQEYTSEELAKLKEEKNIKIKISDDKYGILEWIAPQEKPFNSGGDYKYYIIIWRGAKNDNWTIKKYKNIGYSNNNTINGIISHTKIDKSYSGAYLYRNEFDLAANKTREHATWIEDNGTFFKSVYRWNGEEQKLPNLDIDENGNIKVK</sequence>
<gene>
    <name evidence="1" type="ORF">D6D54_08900</name>
</gene>
<name>A0A433ELK0_9MOLU</name>
<protein>
    <recommendedName>
        <fullName evidence="3">Lipoprotein</fullName>
    </recommendedName>
</protein>
<dbReference type="RefSeq" id="WP_127093488.1">
    <property type="nucleotide sequence ID" value="NZ_RAHC01000027.1"/>
</dbReference>
<dbReference type="EMBL" id="RAHC01000027">
    <property type="protein sequence ID" value="RUP75148.1"/>
    <property type="molecule type" value="Genomic_DNA"/>
</dbReference>
<evidence type="ECO:0000313" key="1">
    <source>
        <dbReference type="EMBL" id="RUP75148.1"/>
    </source>
</evidence>
<dbReference type="AlphaFoldDB" id="A0A433ELK0"/>
<accession>A0A433ELK0</accession>
<evidence type="ECO:0008006" key="3">
    <source>
        <dbReference type="Google" id="ProtNLM"/>
    </source>
</evidence>
<reference evidence="1 2" key="1">
    <citation type="journal article" date="2019" name="Genome Biol. Evol.">
        <title>Toxin and genome evolution in a Drosophila defensive symbiosis.</title>
        <authorList>
            <person name="Ballinger M.J."/>
            <person name="Gawryluk R.M."/>
            <person name="Perlman S.J."/>
        </authorList>
    </citation>
    <scope>NUCLEOTIDE SEQUENCE [LARGE SCALE GENOMIC DNA]</scope>
    <source>
        <strain evidence="2">sNeo</strain>
    </source>
</reference>
<evidence type="ECO:0000313" key="2">
    <source>
        <dbReference type="Proteomes" id="UP000274545"/>
    </source>
</evidence>
<proteinExistence type="predicted"/>
<comment type="caution">
    <text evidence="1">The sequence shown here is derived from an EMBL/GenBank/DDBJ whole genome shotgun (WGS) entry which is preliminary data.</text>
</comment>
<dbReference type="NCBIfam" id="NF038029">
    <property type="entry name" value="LP_plasma"/>
    <property type="match status" value="1"/>
</dbReference>
<dbReference type="PROSITE" id="PS51257">
    <property type="entry name" value="PROKAR_LIPOPROTEIN"/>
    <property type="match status" value="1"/>
</dbReference>
<organism evidence="1 2">
    <name type="scientific">Spiroplasma poulsonii</name>
    <dbReference type="NCBI Taxonomy" id="2138"/>
    <lineage>
        <taxon>Bacteria</taxon>
        <taxon>Bacillati</taxon>
        <taxon>Mycoplasmatota</taxon>
        <taxon>Mollicutes</taxon>
        <taxon>Entomoplasmatales</taxon>
        <taxon>Spiroplasmataceae</taxon>
        <taxon>Spiroplasma</taxon>
    </lineage>
</organism>
<dbReference type="Proteomes" id="UP000274545">
    <property type="component" value="Unassembled WGS sequence"/>
</dbReference>
<dbReference type="InterPro" id="IPR054816">
    <property type="entry name" value="Lipoprotein_mollicutes-type_CS"/>
</dbReference>